<dbReference type="Gene3D" id="2.40.240.50">
    <property type="entry name" value="Barwin-like endoglucanases"/>
    <property type="match status" value="2"/>
</dbReference>
<dbReference type="EC" id="4.2.2.n1" evidence="4"/>
<evidence type="ECO:0000256" key="4">
    <source>
        <dbReference type="PIRNR" id="PIRNR019422"/>
    </source>
</evidence>
<dbReference type="GO" id="GO:0009253">
    <property type="term" value="P:peptidoglycan catabolic process"/>
    <property type="evidence" value="ECO:0007669"/>
    <property type="project" value="TreeGrafter"/>
</dbReference>
<dbReference type="InterPro" id="IPR036908">
    <property type="entry name" value="RlpA-like_sf"/>
</dbReference>
<gene>
    <name evidence="8" type="ORF">HELGO_WM7770</name>
</gene>
<keyword evidence="8" id="KW-0378">Hydrolase</keyword>
<dbReference type="AlphaFoldDB" id="A0A6S6UDI5"/>
<dbReference type="InterPro" id="IPR026044">
    <property type="entry name" value="MltA"/>
</dbReference>
<dbReference type="InterPro" id="IPR010611">
    <property type="entry name" value="3D_dom"/>
</dbReference>
<evidence type="ECO:0000256" key="5">
    <source>
        <dbReference type="SAM" id="MobiDB-lite"/>
    </source>
</evidence>
<comment type="function">
    <text evidence="4">Murein-degrading enzyme. May play a role in recycling of muropeptides during cell elongation and/or cell division.</text>
</comment>
<evidence type="ECO:0000256" key="3">
    <source>
        <dbReference type="ARBA" id="ARBA00023316"/>
    </source>
</evidence>
<dbReference type="SUPFAM" id="SSF50685">
    <property type="entry name" value="Barwin-like endoglucanases"/>
    <property type="match status" value="1"/>
</dbReference>
<dbReference type="CDD" id="cd14485">
    <property type="entry name" value="mltA_like_LT_A"/>
    <property type="match status" value="1"/>
</dbReference>
<feature type="region of interest" description="Disordered" evidence="5">
    <location>
        <begin position="46"/>
        <end position="86"/>
    </location>
</feature>
<dbReference type="PANTHER" id="PTHR30124">
    <property type="entry name" value="MEMBRANE-BOUND LYTIC MUREIN TRANSGLYCOSYLASE A"/>
    <property type="match status" value="1"/>
</dbReference>
<dbReference type="GO" id="GO:0008933">
    <property type="term" value="F:peptidoglycan lytic transglycosylase activity"/>
    <property type="evidence" value="ECO:0007669"/>
    <property type="project" value="TreeGrafter"/>
</dbReference>
<dbReference type="Pfam" id="PF06725">
    <property type="entry name" value="3D"/>
    <property type="match status" value="1"/>
</dbReference>
<dbReference type="EMBL" id="CACVAT010000555">
    <property type="protein sequence ID" value="CAA6829989.1"/>
    <property type="molecule type" value="Genomic_DNA"/>
</dbReference>
<feature type="signal peptide" evidence="6">
    <location>
        <begin position="1"/>
        <end position="23"/>
    </location>
</feature>
<dbReference type="PANTHER" id="PTHR30124:SF0">
    <property type="entry name" value="MEMBRANE-BOUND LYTIC MUREIN TRANSGLYCOSYLASE A"/>
    <property type="match status" value="1"/>
</dbReference>
<keyword evidence="3 4" id="KW-0961">Cell wall biogenesis/degradation</keyword>
<keyword evidence="8" id="KW-0326">Glycosidase</keyword>
<feature type="compositionally biased region" description="Polar residues" evidence="5">
    <location>
        <begin position="55"/>
        <end position="67"/>
    </location>
</feature>
<dbReference type="SMART" id="SM00925">
    <property type="entry name" value="MltA"/>
    <property type="match status" value="1"/>
</dbReference>
<evidence type="ECO:0000256" key="2">
    <source>
        <dbReference type="ARBA" id="ARBA00023239"/>
    </source>
</evidence>
<evidence type="ECO:0000256" key="1">
    <source>
        <dbReference type="ARBA" id="ARBA00001420"/>
    </source>
</evidence>
<dbReference type="InterPro" id="IPR005300">
    <property type="entry name" value="MltA_B"/>
</dbReference>
<dbReference type="Gene3D" id="2.40.40.10">
    <property type="entry name" value="RlpA-like domain"/>
    <property type="match status" value="2"/>
</dbReference>
<protein>
    <recommendedName>
        <fullName evidence="4">Membrane-bound lytic murein transglycosylase A</fullName>
        <ecNumber evidence="4">4.2.2.n1</ecNumber>
    </recommendedName>
    <alternativeName>
        <fullName evidence="4">Murein hydrolase A</fullName>
    </alternativeName>
</protein>
<keyword evidence="6" id="KW-0732">Signal</keyword>
<evidence type="ECO:0000259" key="7">
    <source>
        <dbReference type="SMART" id="SM00925"/>
    </source>
</evidence>
<dbReference type="Pfam" id="PF03562">
    <property type="entry name" value="MltA"/>
    <property type="match status" value="1"/>
</dbReference>
<dbReference type="GO" id="GO:0009254">
    <property type="term" value="P:peptidoglycan turnover"/>
    <property type="evidence" value="ECO:0007669"/>
    <property type="project" value="UniProtKB-UniRule"/>
</dbReference>
<keyword evidence="2 4" id="KW-0456">Lyase</keyword>
<sequence length="439" mass="49481">MNNKKWLNGVLPLCCLLATSASAEQYPPYNAPQSGALSWWNEHNNLRPQHYPQPRNRQQTSPFQQGSVPVISPYTHTPSGYQPRPTYRPVAYRAPQQKTVVSASGCENIKHLAHADECIVDSHANLTGLQEQIRYLQTTNKWKKSGKQWANVSNAALLETAQALLSREKGHSATPLNQGFSLYQIGSKQNTESSYFTGYFTPEIQVKSYPDNEYRYPIYGKPPRGTKLTRNQIDNGALQNRGLEIGWTNDRVNLYFAQIQGSAIARYPDGSTQYMNYAAHNNHSPQKISRYLIKKNYVNGGLSNENIRNWLHQHPEKIDEVLHKNPRYIFFSLSGNKTNTATGTTILPGHTVAVDKNYIPLGSVLLAEIPRINHLGKRTGSDWKMLFAQDSGSAIKGPGRLDLYTGVGDAAERKTYQLTGHHKTYLLVRKPRQNNLAHR</sequence>
<evidence type="ECO:0000313" key="8">
    <source>
        <dbReference type="EMBL" id="CAA6829989.1"/>
    </source>
</evidence>
<accession>A0A6S6UDI5</accession>
<feature type="chain" id="PRO_5027567006" description="Membrane-bound lytic murein transglycosylase A" evidence="6">
    <location>
        <begin position="24"/>
        <end position="439"/>
    </location>
</feature>
<organism evidence="8">
    <name type="scientific">uncultured Thiotrichaceae bacterium</name>
    <dbReference type="NCBI Taxonomy" id="298394"/>
    <lineage>
        <taxon>Bacteria</taxon>
        <taxon>Pseudomonadati</taxon>
        <taxon>Pseudomonadota</taxon>
        <taxon>Gammaproteobacteria</taxon>
        <taxon>Thiotrichales</taxon>
        <taxon>Thiotrichaceae</taxon>
        <taxon>environmental samples</taxon>
    </lineage>
</organism>
<dbReference type="PIRSF" id="PIRSF019422">
    <property type="entry name" value="MltA"/>
    <property type="match status" value="1"/>
</dbReference>
<name>A0A6S6UDI5_9GAMM</name>
<dbReference type="GO" id="GO:0004553">
    <property type="term" value="F:hydrolase activity, hydrolyzing O-glycosyl compounds"/>
    <property type="evidence" value="ECO:0007669"/>
    <property type="project" value="InterPro"/>
</dbReference>
<reference evidence="8" key="1">
    <citation type="submission" date="2020-01" db="EMBL/GenBank/DDBJ databases">
        <authorList>
            <person name="Meier V. D."/>
            <person name="Meier V D."/>
        </authorList>
    </citation>
    <scope>NUCLEOTIDE SEQUENCE</scope>
    <source>
        <strain evidence="8">HLG_WM_MAG_09</strain>
    </source>
</reference>
<dbReference type="GO" id="GO:0071555">
    <property type="term" value="P:cell wall organization"/>
    <property type="evidence" value="ECO:0007669"/>
    <property type="project" value="UniProtKB-KW"/>
</dbReference>
<dbReference type="GO" id="GO:0019867">
    <property type="term" value="C:outer membrane"/>
    <property type="evidence" value="ECO:0007669"/>
    <property type="project" value="InterPro"/>
</dbReference>
<feature type="domain" description="Lytic transglycosylase MltA" evidence="7">
    <location>
        <begin position="203"/>
        <end position="332"/>
    </location>
</feature>
<proteinExistence type="predicted"/>
<dbReference type="CDD" id="cd14668">
    <property type="entry name" value="mlta_B"/>
    <property type="match status" value="1"/>
</dbReference>
<evidence type="ECO:0000256" key="6">
    <source>
        <dbReference type="SAM" id="SignalP"/>
    </source>
</evidence>
<comment type="catalytic activity">
    <reaction evidence="1 4">
        <text>Exolytic cleavage of the (1-&gt;4)-beta-glycosidic linkage between N-acetylmuramic acid (MurNAc) and N-acetylglucosamine (GlcNAc) residues in peptidoglycan, from either the reducing or the non-reducing ends of the peptidoglycan chains, with concomitant formation of a 1,6-anhydrobond in the MurNAc residue.</text>
        <dbReference type="EC" id="4.2.2.n1"/>
    </reaction>
</comment>